<evidence type="ECO:0000256" key="3">
    <source>
        <dbReference type="ARBA" id="ARBA00004514"/>
    </source>
</evidence>
<evidence type="ECO:0000259" key="17">
    <source>
        <dbReference type="PROSITE" id="PS51746"/>
    </source>
</evidence>
<dbReference type="GO" id="GO:0000287">
    <property type="term" value="F:magnesium ion binding"/>
    <property type="evidence" value="ECO:0007669"/>
    <property type="project" value="InterPro"/>
</dbReference>
<evidence type="ECO:0000256" key="16">
    <source>
        <dbReference type="RuleBase" id="RU003465"/>
    </source>
</evidence>
<dbReference type="EMBL" id="JBBCAQ010000014">
    <property type="protein sequence ID" value="KAK7598106.1"/>
    <property type="molecule type" value="Genomic_DNA"/>
</dbReference>
<proteinExistence type="inferred from homology"/>
<reference evidence="18 19" key="1">
    <citation type="submission" date="2024-03" db="EMBL/GenBank/DDBJ databases">
        <title>Adaptation during the transition from Ophiocordyceps entomopathogen to insect associate is accompanied by gene loss and intensified selection.</title>
        <authorList>
            <person name="Ward C.M."/>
            <person name="Onetto C.A."/>
            <person name="Borneman A.R."/>
        </authorList>
    </citation>
    <scope>NUCLEOTIDE SEQUENCE [LARGE SCALE GENOMIC DNA]</scope>
    <source>
        <strain evidence="18">AWRI1</strain>
        <tissue evidence="18">Single Adult Female</tissue>
    </source>
</reference>
<dbReference type="Gene3D" id="1.10.10.430">
    <property type="entry name" value="Phosphatase 2C, C-terminal domain suprefamily"/>
    <property type="match status" value="1"/>
</dbReference>
<dbReference type="SUPFAM" id="SSF81606">
    <property type="entry name" value="PP2C-like"/>
    <property type="match status" value="1"/>
</dbReference>
<comment type="cofactor">
    <cofactor evidence="2">
        <name>Mg(2+)</name>
        <dbReference type="ChEBI" id="CHEBI:18420"/>
    </cofactor>
</comment>
<dbReference type="InterPro" id="IPR012911">
    <property type="entry name" value="PP2C_C"/>
</dbReference>
<evidence type="ECO:0000256" key="11">
    <source>
        <dbReference type="ARBA" id="ARBA00022842"/>
    </source>
</evidence>
<evidence type="ECO:0000256" key="14">
    <source>
        <dbReference type="ARBA" id="ARBA00023211"/>
    </source>
</evidence>
<comment type="subcellular location">
    <subcellularLocation>
        <location evidence="3">Cytoplasm</location>
        <location evidence="3">Cytosol</location>
    </subcellularLocation>
    <subcellularLocation>
        <location evidence="4">Membrane</location>
        <topology evidence="4">Lipid-anchor</topology>
    </subcellularLocation>
</comment>
<dbReference type="InterPro" id="IPR036457">
    <property type="entry name" value="PPM-type-like_dom_sf"/>
</dbReference>
<evidence type="ECO:0000256" key="13">
    <source>
        <dbReference type="ARBA" id="ARBA00023136"/>
    </source>
</evidence>
<organism evidence="18 19">
    <name type="scientific">Parthenolecanium corni</name>
    <dbReference type="NCBI Taxonomy" id="536013"/>
    <lineage>
        <taxon>Eukaryota</taxon>
        <taxon>Metazoa</taxon>
        <taxon>Ecdysozoa</taxon>
        <taxon>Arthropoda</taxon>
        <taxon>Hexapoda</taxon>
        <taxon>Insecta</taxon>
        <taxon>Pterygota</taxon>
        <taxon>Neoptera</taxon>
        <taxon>Paraneoptera</taxon>
        <taxon>Hemiptera</taxon>
        <taxon>Sternorrhyncha</taxon>
        <taxon>Coccoidea</taxon>
        <taxon>Coccidae</taxon>
        <taxon>Parthenolecanium</taxon>
    </lineage>
</organism>
<dbReference type="GO" id="GO:0016020">
    <property type="term" value="C:membrane"/>
    <property type="evidence" value="ECO:0007669"/>
    <property type="project" value="UniProtKB-SubCell"/>
</dbReference>
<comment type="cofactor">
    <cofactor evidence="1">
        <name>Mn(2+)</name>
        <dbReference type="ChEBI" id="CHEBI:29035"/>
    </cofactor>
</comment>
<evidence type="ECO:0000256" key="4">
    <source>
        <dbReference type="ARBA" id="ARBA00004635"/>
    </source>
</evidence>
<keyword evidence="9" id="KW-0479">Metal-binding</keyword>
<evidence type="ECO:0000256" key="2">
    <source>
        <dbReference type="ARBA" id="ARBA00001946"/>
    </source>
</evidence>
<dbReference type="GO" id="GO:0030145">
    <property type="term" value="F:manganese ion binding"/>
    <property type="evidence" value="ECO:0007669"/>
    <property type="project" value="InterPro"/>
</dbReference>
<keyword evidence="12 16" id="KW-0904">Protein phosphatase</keyword>
<evidence type="ECO:0000256" key="10">
    <source>
        <dbReference type="ARBA" id="ARBA00022801"/>
    </source>
</evidence>
<dbReference type="SMART" id="SM00332">
    <property type="entry name" value="PP2Cc"/>
    <property type="match status" value="1"/>
</dbReference>
<sequence length="374" mass="41255">MGASLDKPKTDKHNEHGCGNGLKYGVASMQGWRVEMEDAHCAITGLSDELKDWSFFAVFDGHAGAKVSAHCAENLMECIVNSEEFRRSDITKGIRSGFLSLDNSMRTLPELASGEDKSGSTAVCALVSPQQIFVANCGDSRAVLCNSGIPAFSTQDHKPVLPGERERIQRAGGSVMIQRINGSLAVSRALGDYEYKNVEGRGPCEQLVSPEPEIFVRDRDEKDEFLVLACDGVWDVMSNEDICDFIRSRLLITDDLEAITNQVVDTCLYKDSRDNMSIVLVTFPGAPTPDPEAIQREKQLEDIIERRIKNIISENEKVSFEKVLDMLEEEDLPNLPPGGGISAKRSFIESIFIKLCPEQANTLSVSDEVPQSNY</sequence>
<dbReference type="InterPro" id="IPR015655">
    <property type="entry name" value="PP2C"/>
</dbReference>
<protein>
    <recommendedName>
        <fullName evidence="17">PPM-type phosphatase domain-containing protein</fullName>
    </recommendedName>
</protein>
<feature type="domain" description="PPM-type phosphatase" evidence="17">
    <location>
        <begin position="23"/>
        <end position="283"/>
    </location>
</feature>
<gene>
    <name evidence="18" type="ORF">V9T40_006341</name>
</gene>
<keyword evidence="19" id="KW-1185">Reference proteome</keyword>
<dbReference type="InterPro" id="IPR036580">
    <property type="entry name" value="PP2C_C_sf"/>
</dbReference>
<dbReference type="GO" id="GO:0005829">
    <property type="term" value="C:cytosol"/>
    <property type="evidence" value="ECO:0007669"/>
    <property type="project" value="UniProtKB-SubCell"/>
</dbReference>
<keyword evidence="13" id="KW-0472">Membrane</keyword>
<comment type="similarity">
    <text evidence="5 16">Belongs to the PP2C family.</text>
</comment>
<dbReference type="CDD" id="cd00143">
    <property type="entry name" value="PP2Cc"/>
    <property type="match status" value="1"/>
</dbReference>
<evidence type="ECO:0000256" key="6">
    <source>
        <dbReference type="ARBA" id="ARBA00022490"/>
    </source>
</evidence>
<evidence type="ECO:0000313" key="19">
    <source>
        <dbReference type="Proteomes" id="UP001367676"/>
    </source>
</evidence>
<keyword evidence="10 16" id="KW-0378">Hydrolase</keyword>
<dbReference type="InterPro" id="IPR000222">
    <property type="entry name" value="PP2C_BS"/>
</dbReference>
<evidence type="ECO:0000256" key="15">
    <source>
        <dbReference type="ARBA" id="ARBA00023288"/>
    </source>
</evidence>
<dbReference type="Pfam" id="PF07830">
    <property type="entry name" value="PP2C_C"/>
    <property type="match status" value="1"/>
</dbReference>
<dbReference type="PROSITE" id="PS01032">
    <property type="entry name" value="PPM_1"/>
    <property type="match status" value="1"/>
</dbReference>
<evidence type="ECO:0000256" key="1">
    <source>
        <dbReference type="ARBA" id="ARBA00001936"/>
    </source>
</evidence>
<name>A0AAN9TPI4_9HEMI</name>
<keyword evidence="14" id="KW-0464">Manganese</keyword>
<evidence type="ECO:0000256" key="5">
    <source>
        <dbReference type="ARBA" id="ARBA00006702"/>
    </source>
</evidence>
<keyword evidence="6" id="KW-0963">Cytoplasm</keyword>
<evidence type="ECO:0000256" key="8">
    <source>
        <dbReference type="ARBA" id="ARBA00022707"/>
    </source>
</evidence>
<evidence type="ECO:0000256" key="12">
    <source>
        <dbReference type="ARBA" id="ARBA00022912"/>
    </source>
</evidence>
<keyword evidence="8" id="KW-0519">Myristate</keyword>
<evidence type="ECO:0000313" key="18">
    <source>
        <dbReference type="EMBL" id="KAK7598106.1"/>
    </source>
</evidence>
<accession>A0AAN9TPI4</accession>
<dbReference type="PROSITE" id="PS51746">
    <property type="entry name" value="PPM_2"/>
    <property type="match status" value="1"/>
</dbReference>
<dbReference type="SUPFAM" id="SSF81601">
    <property type="entry name" value="Protein serine/threonine phosphatase 2C, C-terminal domain"/>
    <property type="match status" value="1"/>
</dbReference>
<dbReference type="InterPro" id="IPR001932">
    <property type="entry name" value="PPM-type_phosphatase-like_dom"/>
</dbReference>
<keyword evidence="11" id="KW-0460">Magnesium</keyword>
<dbReference type="Proteomes" id="UP001367676">
    <property type="component" value="Unassembled WGS sequence"/>
</dbReference>
<keyword evidence="7" id="KW-0597">Phosphoprotein</keyword>
<dbReference type="GO" id="GO:0004722">
    <property type="term" value="F:protein serine/threonine phosphatase activity"/>
    <property type="evidence" value="ECO:0007669"/>
    <property type="project" value="InterPro"/>
</dbReference>
<evidence type="ECO:0000256" key="9">
    <source>
        <dbReference type="ARBA" id="ARBA00022723"/>
    </source>
</evidence>
<keyword evidence="15" id="KW-0449">Lipoprotein</keyword>
<dbReference type="AlphaFoldDB" id="A0AAN9TPI4"/>
<dbReference type="FunFam" id="3.60.40.10:FF:000001">
    <property type="entry name" value="protein phosphatase 1B isoform X1"/>
    <property type="match status" value="1"/>
</dbReference>
<dbReference type="Pfam" id="PF00481">
    <property type="entry name" value="PP2C"/>
    <property type="match status" value="1"/>
</dbReference>
<dbReference type="PANTHER" id="PTHR47992">
    <property type="entry name" value="PROTEIN PHOSPHATASE"/>
    <property type="match status" value="1"/>
</dbReference>
<dbReference type="Gene3D" id="3.60.40.10">
    <property type="entry name" value="PPM-type phosphatase domain"/>
    <property type="match status" value="1"/>
</dbReference>
<comment type="caution">
    <text evidence="18">The sequence shown here is derived from an EMBL/GenBank/DDBJ whole genome shotgun (WGS) entry which is preliminary data.</text>
</comment>
<evidence type="ECO:0000256" key="7">
    <source>
        <dbReference type="ARBA" id="ARBA00022553"/>
    </source>
</evidence>